<evidence type="ECO:0000313" key="1">
    <source>
        <dbReference type="EMBL" id="MBB5272061.1"/>
    </source>
</evidence>
<comment type="caution">
    <text evidence="1">The sequence shown here is derived from an EMBL/GenBank/DDBJ whole genome shotgun (WGS) entry which is preliminary data.</text>
</comment>
<proteinExistence type="predicted"/>
<dbReference type="Proteomes" id="UP000532440">
    <property type="component" value="Unassembled WGS sequence"/>
</dbReference>
<dbReference type="EMBL" id="JACHGB010000004">
    <property type="protein sequence ID" value="MBB5272061.1"/>
    <property type="molecule type" value="Genomic_DNA"/>
</dbReference>
<reference evidence="1 2" key="1">
    <citation type="submission" date="2020-08" db="EMBL/GenBank/DDBJ databases">
        <title>Genomic Encyclopedia of Type Strains, Phase IV (KMG-IV): sequencing the most valuable type-strain genomes for metagenomic binning, comparative biology and taxonomic classification.</title>
        <authorList>
            <person name="Goeker M."/>
        </authorList>
    </citation>
    <scope>NUCLEOTIDE SEQUENCE [LARGE SCALE GENOMIC DNA]</scope>
    <source>
        <strain evidence="1 2">DSM 29781</strain>
    </source>
</reference>
<organism evidence="1 2">
    <name type="scientific">Quisquiliibacterium transsilvanicum</name>
    <dbReference type="NCBI Taxonomy" id="1549638"/>
    <lineage>
        <taxon>Bacteria</taxon>
        <taxon>Pseudomonadati</taxon>
        <taxon>Pseudomonadota</taxon>
        <taxon>Betaproteobacteria</taxon>
        <taxon>Burkholderiales</taxon>
        <taxon>Burkholderiaceae</taxon>
        <taxon>Quisquiliibacterium</taxon>
    </lineage>
</organism>
<protein>
    <submittedName>
        <fullName evidence="1">Uncharacterized protein</fullName>
    </submittedName>
</protein>
<sequence>MNTFYKRTLRASALAAAFLGIAVFLAVVAWKQQRAWSDSLQKLDAHARQVESLERDARRYAGIGARLGWGPGATLRREPVDLTALFRGGELARINELLAVTYTGSGFFSLDSLSIEKAGAQGAADAVRVTVKGENVLLVEKR</sequence>
<name>A0A7W8HIL7_9BURK</name>
<accession>A0A7W8HIL7</accession>
<dbReference type="AlphaFoldDB" id="A0A7W8HIL7"/>
<gene>
    <name evidence="1" type="ORF">HNQ70_002075</name>
</gene>
<keyword evidence="2" id="KW-1185">Reference proteome</keyword>
<evidence type="ECO:0000313" key="2">
    <source>
        <dbReference type="Proteomes" id="UP000532440"/>
    </source>
</evidence>
<dbReference type="RefSeq" id="WP_183967098.1">
    <property type="nucleotide sequence ID" value="NZ_BAABEW010000002.1"/>
</dbReference>